<evidence type="ECO:0000256" key="4">
    <source>
        <dbReference type="ARBA" id="ARBA00023295"/>
    </source>
</evidence>
<feature type="domain" description="Glycosyl hydrolase family 32 N-terminal" evidence="6">
    <location>
        <begin position="11"/>
        <end position="345"/>
    </location>
</feature>
<dbReference type="EC" id="3.2.1.26" evidence="2"/>
<reference evidence="8 9" key="1">
    <citation type="submission" date="2019-04" db="EMBL/GenBank/DDBJ databases">
        <title>Corynebacterium endometrii sp. nov., isolated from the uterus of a cow with endometritis.</title>
        <authorList>
            <person name="Ballas P."/>
            <person name="Ruckert C."/>
            <person name="Wagener K."/>
            <person name="Drillich M."/>
            <person name="Kaempfer P."/>
            <person name="Busse H.-J."/>
            <person name="Ehling-Schulz M."/>
        </authorList>
    </citation>
    <scope>NUCLEOTIDE SEQUENCE [LARGE SCALE GENOMIC DNA]</scope>
    <source>
        <strain evidence="8 9">LMM-1653</strain>
    </source>
</reference>
<dbReference type="GO" id="GO:0004564">
    <property type="term" value="F:beta-fructofuranosidase activity"/>
    <property type="evidence" value="ECO:0007669"/>
    <property type="project" value="UniProtKB-EC"/>
</dbReference>
<evidence type="ECO:0000256" key="1">
    <source>
        <dbReference type="ARBA" id="ARBA00009902"/>
    </source>
</evidence>
<evidence type="ECO:0000256" key="2">
    <source>
        <dbReference type="ARBA" id="ARBA00012758"/>
    </source>
</evidence>
<dbReference type="InterPro" id="IPR051214">
    <property type="entry name" value="GH32_Enzymes"/>
</dbReference>
<keyword evidence="9" id="KW-1185">Reference proteome</keyword>
<keyword evidence="4 5" id="KW-0326">Glycosidase</keyword>
<evidence type="ECO:0000259" key="6">
    <source>
        <dbReference type="Pfam" id="PF00251"/>
    </source>
</evidence>
<dbReference type="KEGG" id="cee:CENDO_04455"/>
<evidence type="ECO:0000256" key="5">
    <source>
        <dbReference type="RuleBase" id="RU362110"/>
    </source>
</evidence>
<dbReference type="InterPro" id="IPR023296">
    <property type="entry name" value="Glyco_hydro_beta-prop_sf"/>
</dbReference>
<dbReference type="RefSeq" id="WP_136140953.1">
    <property type="nucleotide sequence ID" value="NZ_CP039247.1"/>
</dbReference>
<dbReference type="InterPro" id="IPR013320">
    <property type="entry name" value="ConA-like_dom_sf"/>
</dbReference>
<dbReference type="PANTHER" id="PTHR43101">
    <property type="entry name" value="BETA-FRUCTOSIDASE"/>
    <property type="match status" value="1"/>
</dbReference>
<dbReference type="Pfam" id="PF00251">
    <property type="entry name" value="Glyco_hydro_32N"/>
    <property type="match status" value="1"/>
</dbReference>
<dbReference type="SMART" id="SM00640">
    <property type="entry name" value="Glyco_32"/>
    <property type="match status" value="1"/>
</dbReference>
<dbReference type="Pfam" id="PF08244">
    <property type="entry name" value="Glyco_hydro_32C"/>
    <property type="match status" value="1"/>
</dbReference>
<dbReference type="PANTHER" id="PTHR43101:SF1">
    <property type="entry name" value="BETA-FRUCTOSIDASE"/>
    <property type="match status" value="1"/>
</dbReference>
<evidence type="ECO:0000313" key="9">
    <source>
        <dbReference type="Proteomes" id="UP000296352"/>
    </source>
</evidence>
<dbReference type="InterPro" id="IPR013148">
    <property type="entry name" value="Glyco_hydro_32_N"/>
</dbReference>
<name>A0A4P7QES3_9CORY</name>
<evidence type="ECO:0000313" key="8">
    <source>
        <dbReference type="EMBL" id="QCB28181.1"/>
    </source>
</evidence>
<dbReference type="InterPro" id="IPR001362">
    <property type="entry name" value="Glyco_hydro_32"/>
</dbReference>
<evidence type="ECO:0000259" key="7">
    <source>
        <dbReference type="Pfam" id="PF08244"/>
    </source>
</evidence>
<dbReference type="InterPro" id="IPR013189">
    <property type="entry name" value="Glyco_hydro_32_C"/>
</dbReference>
<evidence type="ECO:0000256" key="3">
    <source>
        <dbReference type="ARBA" id="ARBA00022801"/>
    </source>
</evidence>
<dbReference type="Gene3D" id="2.60.120.560">
    <property type="entry name" value="Exo-inulinase, domain 1"/>
    <property type="match status" value="1"/>
</dbReference>
<comment type="similarity">
    <text evidence="1 5">Belongs to the glycosyl hydrolase 32 family.</text>
</comment>
<dbReference type="EMBL" id="CP039247">
    <property type="protein sequence ID" value="QCB28181.1"/>
    <property type="molecule type" value="Genomic_DNA"/>
</dbReference>
<sequence>MTTDIHRPELHFTTETGVLEAPAGVLLDGESWHLFFQYKLGADEKSRWGHTYSTSLPFDWIECDDVLAPAGGETGLRAGAVAAVDGGINLYFTSITGAGSSVNLASYANVDDVCEVSDEIGALDPHVLRHGAIVQDTEGFTRFRTPCVVPDWDNGDRSEGHKGWLMLALTGEAGSSTPVILSSADGVSWTLDGELTFEGEDTGFKSSEAPGNELPPVAAPRIIRLRDEVDGEIYDVLFITLERDGAELSGYLVGRLEGTVFNVVTGFKRIDYGHDFTRPRNTNVTAGTIDADKRYEEAVIFGLMSGAGRQDAPAEHPSLSQEGWANALSLPRYLTLQGGVIYQTPARGLPDAVATTDRARLWTGLLEVPSGSEVEVQLLDGNGSPAAIIKHSGDELTLDRSLCGAYQDSYAGDAVASAPLREDDSDSLTIVVDGSTVEVYADGGQVAMASRVYFDGGCSGISASTSGEAEIVREWERHGS</sequence>
<accession>A0A4P7QES3</accession>
<dbReference type="OrthoDB" id="9776657at2"/>
<dbReference type="SUPFAM" id="SSF75005">
    <property type="entry name" value="Arabinanase/levansucrase/invertase"/>
    <property type="match status" value="1"/>
</dbReference>
<protein>
    <recommendedName>
        <fullName evidence="2">beta-fructofuranosidase</fullName>
        <ecNumber evidence="2">3.2.1.26</ecNumber>
    </recommendedName>
</protein>
<dbReference type="SUPFAM" id="SSF49899">
    <property type="entry name" value="Concanavalin A-like lectins/glucanases"/>
    <property type="match status" value="1"/>
</dbReference>
<keyword evidence="3 5" id="KW-0378">Hydrolase</keyword>
<organism evidence="8 9">
    <name type="scientific">Corynebacterium endometrii</name>
    <dbReference type="NCBI Taxonomy" id="2488819"/>
    <lineage>
        <taxon>Bacteria</taxon>
        <taxon>Bacillati</taxon>
        <taxon>Actinomycetota</taxon>
        <taxon>Actinomycetes</taxon>
        <taxon>Mycobacteriales</taxon>
        <taxon>Corynebacteriaceae</taxon>
        <taxon>Corynebacterium</taxon>
    </lineage>
</organism>
<dbReference type="Proteomes" id="UP000296352">
    <property type="component" value="Chromosome"/>
</dbReference>
<dbReference type="GO" id="GO:0005975">
    <property type="term" value="P:carbohydrate metabolic process"/>
    <property type="evidence" value="ECO:0007669"/>
    <property type="project" value="InterPro"/>
</dbReference>
<feature type="domain" description="Glycosyl hydrolase family 32 C-terminal" evidence="7">
    <location>
        <begin position="391"/>
        <end position="470"/>
    </location>
</feature>
<dbReference type="Gene3D" id="2.115.10.20">
    <property type="entry name" value="Glycosyl hydrolase domain, family 43"/>
    <property type="match status" value="1"/>
</dbReference>
<proteinExistence type="inferred from homology"/>
<gene>
    <name evidence="8" type="primary">scrB</name>
    <name evidence="8" type="ORF">CENDO_04455</name>
</gene>
<dbReference type="AlphaFoldDB" id="A0A4P7QES3"/>